<keyword evidence="2 5" id="KW-0812">Transmembrane</keyword>
<sequence>MVNTVLHLHIASWIIGVLLALFVGHGYSRGKNVKVPHMILRLIYFAILGTGLYVFIEIPKANMPTNLMMLYNIKMTAGIIMLGIFEFFTISSKKGRKMLVPAVIFGLLFLTLLYLGFRLPMGIQLFGK</sequence>
<dbReference type="EMBL" id="JAGIYQ010000003">
    <property type="protein sequence ID" value="MBP0724564.1"/>
    <property type="molecule type" value="Genomic_DNA"/>
</dbReference>
<dbReference type="Pfam" id="PF07457">
    <property type="entry name" value="DUF1516"/>
    <property type="match status" value="1"/>
</dbReference>
<keyword evidence="4 5" id="KW-0472">Membrane</keyword>
<dbReference type="RefSeq" id="WP_209403238.1">
    <property type="nucleotide sequence ID" value="NZ_JAGIYQ010000003.1"/>
</dbReference>
<dbReference type="Proteomes" id="UP000682134">
    <property type="component" value="Unassembled WGS sequence"/>
</dbReference>
<evidence type="ECO:0000256" key="4">
    <source>
        <dbReference type="ARBA" id="ARBA00023136"/>
    </source>
</evidence>
<feature type="transmembrane region" description="Helical" evidence="5">
    <location>
        <begin position="99"/>
        <end position="117"/>
    </location>
</feature>
<evidence type="ECO:0000256" key="1">
    <source>
        <dbReference type="ARBA" id="ARBA00022475"/>
    </source>
</evidence>
<feature type="transmembrane region" description="Helical" evidence="5">
    <location>
        <begin position="6"/>
        <end position="27"/>
    </location>
</feature>
<comment type="caution">
    <text evidence="6">The sequence shown here is derived from an EMBL/GenBank/DDBJ whole genome shotgun (WGS) entry which is preliminary data.</text>
</comment>
<accession>A0A940SJ61</accession>
<evidence type="ECO:0000256" key="3">
    <source>
        <dbReference type="ARBA" id="ARBA00022989"/>
    </source>
</evidence>
<proteinExistence type="predicted"/>
<gene>
    <name evidence="6" type="ORF">J5Y03_05105</name>
</gene>
<keyword evidence="3 5" id="KW-1133">Transmembrane helix</keyword>
<protein>
    <submittedName>
        <fullName evidence="6">DUF1516 family protein</fullName>
    </submittedName>
</protein>
<evidence type="ECO:0000313" key="7">
    <source>
        <dbReference type="Proteomes" id="UP000682134"/>
    </source>
</evidence>
<dbReference type="AlphaFoldDB" id="A0A940SJ61"/>
<keyword evidence="1" id="KW-1003">Cell membrane</keyword>
<feature type="transmembrane region" description="Helical" evidence="5">
    <location>
        <begin position="39"/>
        <end position="56"/>
    </location>
</feature>
<reference evidence="6" key="1">
    <citation type="submission" date="2021-04" db="EMBL/GenBank/DDBJ databases">
        <title>Genome seq and assembly of Bacillus sp.</title>
        <authorList>
            <person name="Chhetri G."/>
        </authorList>
    </citation>
    <scope>NUCLEOTIDE SEQUENCE</scope>
    <source>
        <strain evidence="6">RG28</strain>
    </source>
</reference>
<evidence type="ECO:0000256" key="5">
    <source>
        <dbReference type="SAM" id="Phobius"/>
    </source>
</evidence>
<dbReference type="InterPro" id="IPR010899">
    <property type="entry name" value="UPF0344"/>
</dbReference>
<evidence type="ECO:0000256" key="2">
    <source>
        <dbReference type="ARBA" id="ARBA00022692"/>
    </source>
</evidence>
<evidence type="ECO:0000313" key="6">
    <source>
        <dbReference type="EMBL" id="MBP0724564.1"/>
    </source>
</evidence>
<organism evidence="6 7">
    <name type="scientific">Gottfriedia endophytica</name>
    <dbReference type="NCBI Taxonomy" id="2820819"/>
    <lineage>
        <taxon>Bacteria</taxon>
        <taxon>Bacillati</taxon>
        <taxon>Bacillota</taxon>
        <taxon>Bacilli</taxon>
        <taxon>Bacillales</taxon>
        <taxon>Bacillaceae</taxon>
        <taxon>Gottfriedia</taxon>
    </lineage>
</organism>
<name>A0A940SJ61_9BACI</name>
<feature type="transmembrane region" description="Helical" evidence="5">
    <location>
        <begin position="68"/>
        <end position="87"/>
    </location>
</feature>
<keyword evidence="7" id="KW-1185">Reference proteome</keyword>